<dbReference type="PANTHER" id="PTHR12049:SF7">
    <property type="entry name" value="PROTEIN ARGININE METHYLTRANSFERASE NDUFAF7, MITOCHONDRIAL"/>
    <property type="match status" value="1"/>
</dbReference>
<reference evidence="3 4" key="1">
    <citation type="submission" date="2018-06" db="EMBL/GenBank/DDBJ databases">
        <authorList>
            <consortium name="Pathogen Informatics"/>
            <person name="Doyle S."/>
        </authorList>
    </citation>
    <scope>NUCLEOTIDE SEQUENCE [LARGE SCALE GENOMIC DNA]</scope>
    <source>
        <strain evidence="3 4">NCTC12860</strain>
    </source>
</reference>
<keyword evidence="1" id="KW-0489">Methyltransferase</keyword>
<organism evidence="3 4">
    <name type="scientific">Bartonella grahamii</name>
    <dbReference type="NCBI Taxonomy" id="33045"/>
    <lineage>
        <taxon>Bacteria</taxon>
        <taxon>Pseudomonadati</taxon>
        <taxon>Pseudomonadota</taxon>
        <taxon>Alphaproteobacteria</taxon>
        <taxon>Hyphomicrobiales</taxon>
        <taxon>Bartonellaceae</taxon>
        <taxon>Bartonella</taxon>
    </lineage>
</organism>
<evidence type="ECO:0000313" key="4">
    <source>
        <dbReference type="Proteomes" id="UP000253846"/>
    </source>
</evidence>
<name>A0A336NNB6_BARGR</name>
<sequence length="368" mass="41657">MPLNINRQKMANLKEKIKEIIALNGPITVSQYMTLALTDPQFGYYQTQTPFGRTGDFITAPEISQLFGEMIGIWVLASWNAHGCPRPFILAEIGPGRGTLMDDVLRTIQKLSTTAFESSEVFLLEISKKLAEEQKKRLSSYQKQIHSIESFDQIPSKPLFLIANEFLDTLPINQYIKIKGEWRERRITIDQNGDFTFIAALHKLPSSYLQTYCSKVPDGTIFEYAPLRHQFMQQISHHLVQVTGSALLIDYGAADLAFGDTLQALSKHRFRDIFDAPGEHDLTSHVGFSFLKNIALEQGCFAEIFEQGDFLLKMGLLERAKQLGVGKSAPLQDKIRQDIERLAGQDQMGKLFKVLHFSDKNISIPPQF</sequence>
<dbReference type="InterPro" id="IPR029063">
    <property type="entry name" value="SAM-dependent_MTases_sf"/>
</dbReference>
<dbReference type="PANTHER" id="PTHR12049">
    <property type="entry name" value="PROTEIN ARGININE METHYLTRANSFERASE NDUFAF7, MITOCHONDRIAL"/>
    <property type="match status" value="1"/>
</dbReference>
<dbReference type="InterPro" id="IPR003788">
    <property type="entry name" value="NDUFAF7"/>
</dbReference>
<dbReference type="AlphaFoldDB" id="A0A336NNB6"/>
<dbReference type="Gene3D" id="3.40.50.12710">
    <property type="match status" value="1"/>
</dbReference>
<dbReference type="Proteomes" id="UP000253846">
    <property type="component" value="Unassembled WGS sequence"/>
</dbReference>
<keyword evidence="2" id="KW-0808">Transferase</keyword>
<evidence type="ECO:0000256" key="2">
    <source>
        <dbReference type="ARBA" id="ARBA00022679"/>
    </source>
</evidence>
<dbReference type="GO" id="GO:0032259">
    <property type="term" value="P:methylation"/>
    <property type="evidence" value="ECO:0007669"/>
    <property type="project" value="UniProtKB-KW"/>
</dbReference>
<gene>
    <name evidence="3" type="ORF">NCTC12860_01558</name>
</gene>
<dbReference type="Pfam" id="PF02636">
    <property type="entry name" value="Methyltransf_28"/>
    <property type="match status" value="1"/>
</dbReference>
<dbReference type="SUPFAM" id="SSF53335">
    <property type="entry name" value="S-adenosyl-L-methionine-dependent methyltransferases"/>
    <property type="match status" value="1"/>
</dbReference>
<dbReference type="GO" id="GO:0035243">
    <property type="term" value="F:protein-arginine omega-N symmetric methyltransferase activity"/>
    <property type="evidence" value="ECO:0007669"/>
    <property type="project" value="TreeGrafter"/>
</dbReference>
<proteinExistence type="predicted"/>
<dbReference type="InterPro" id="IPR038375">
    <property type="entry name" value="NDUFAF7_sf"/>
</dbReference>
<protein>
    <submittedName>
        <fullName evidence="3">Uncharacterized ACR, COG1565</fullName>
    </submittedName>
</protein>
<evidence type="ECO:0000313" key="3">
    <source>
        <dbReference type="EMBL" id="SSZ40409.1"/>
    </source>
</evidence>
<dbReference type="EMBL" id="UFTD01000002">
    <property type="protein sequence ID" value="SSZ40409.1"/>
    <property type="molecule type" value="Genomic_DNA"/>
</dbReference>
<evidence type="ECO:0000256" key="1">
    <source>
        <dbReference type="ARBA" id="ARBA00022603"/>
    </source>
</evidence>
<accession>A0A336NNB6</accession>